<name>A0A812IEA2_9DINO</name>
<accession>A0A812IEA2</accession>
<dbReference type="Proteomes" id="UP000604046">
    <property type="component" value="Unassembled WGS sequence"/>
</dbReference>
<evidence type="ECO:0000313" key="2">
    <source>
        <dbReference type="EMBL" id="CAE7030016.1"/>
    </source>
</evidence>
<dbReference type="EMBL" id="CAJNDS010000224">
    <property type="protein sequence ID" value="CAE7030016.1"/>
    <property type="molecule type" value="Genomic_DNA"/>
</dbReference>
<evidence type="ECO:0008006" key="4">
    <source>
        <dbReference type="Google" id="ProtNLM"/>
    </source>
</evidence>
<keyword evidence="1" id="KW-0732">Signal</keyword>
<comment type="caution">
    <text evidence="2">The sequence shown here is derived from an EMBL/GenBank/DDBJ whole genome shotgun (WGS) entry which is preliminary data.</text>
</comment>
<proteinExistence type="predicted"/>
<keyword evidence="3" id="KW-1185">Reference proteome</keyword>
<organism evidence="2 3">
    <name type="scientific">Symbiodinium natans</name>
    <dbReference type="NCBI Taxonomy" id="878477"/>
    <lineage>
        <taxon>Eukaryota</taxon>
        <taxon>Sar</taxon>
        <taxon>Alveolata</taxon>
        <taxon>Dinophyceae</taxon>
        <taxon>Suessiales</taxon>
        <taxon>Symbiodiniaceae</taxon>
        <taxon>Symbiodinium</taxon>
    </lineage>
</organism>
<evidence type="ECO:0000256" key="1">
    <source>
        <dbReference type="SAM" id="SignalP"/>
    </source>
</evidence>
<feature type="chain" id="PRO_5032959365" description="C3H1-type domain-containing protein" evidence="1">
    <location>
        <begin position="25"/>
        <end position="144"/>
    </location>
</feature>
<reference evidence="2" key="1">
    <citation type="submission" date="2021-02" db="EMBL/GenBank/DDBJ databases">
        <authorList>
            <person name="Dougan E. K."/>
            <person name="Rhodes N."/>
            <person name="Thang M."/>
            <person name="Chan C."/>
        </authorList>
    </citation>
    <scope>NUCLEOTIDE SEQUENCE</scope>
</reference>
<feature type="signal peptide" evidence="1">
    <location>
        <begin position="1"/>
        <end position="24"/>
    </location>
</feature>
<gene>
    <name evidence="2" type="ORF">SNAT2548_LOCUS3620</name>
</gene>
<evidence type="ECO:0000313" key="3">
    <source>
        <dbReference type="Proteomes" id="UP000604046"/>
    </source>
</evidence>
<protein>
    <recommendedName>
        <fullName evidence="4">C3H1-type domain-containing protein</fullName>
    </recommendedName>
</protein>
<dbReference type="AlphaFoldDB" id="A0A812IEA2"/>
<sequence length="144" mass="16040">MATRKFAAALVFTFLGASWGCSDGDSCRYCHLPHARTSPKPDKQRRLLLEAMTDQERLTLCLPEIKRKAAPLNLPETALVVHLLEVELASLPPPANLRKNGMLKQVISRMSFGHLVAMSMFQLPSHVRAALLALRLRMPPSIML</sequence>